<evidence type="ECO:0000256" key="1">
    <source>
        <dbReference type="SAM" id="SignalP"/>
    </source>
</evidence>
<keyword evidence="3" id="KW-1185">Reference proteome</keyword>
<protein>
    <submittedName>
        <fullName evidence="2">Uncharacterized protein</fullName>
    </submittedName>
</protein>
<sequence>MKKIIFLIVFPFLLQAQVGINTTSPHSSSILDITATDKGLLVPRISITNLNNSAPVTSPAVSLFVYNTNISTGVGFYYWNGTQWIPFSGVSDNDWVIIGNNMYNGNIGNVGVGTTTPTTKFHVENIGTATFLLNQTFEGNTIVPLTTSGNLNWITQATQVQAGVYAAKSGAINHNQSSSIEYTVAVPTGGATLSFYFRVSSEIGFDYFRFYIDGVQQNQWSGNVDWSQLNTTLSAGSRTLRWEYSKDGSNVSGEDAAYLDNMMITTAAPAAVRIVDGNQAAGKVLTSDANGNASWQQITNSSIGDIPLMASINGLRIPICNDVNVGSTGTFNVTIKGVPTTVSWEILTKQQKSGSQLISGVQVARAEVLAERLQVRYNFSPQLPFNPNGFIFSANNNSGFSDVFVLNYANKSQSSVTINIARVERFAEQSGANCWTGQFYFDAFITN</sequence>
<gene>
    <name evidence="2" type="ORF">GOQ30_10070</name>
</gene>
<organism evidence="2 3">
    <name type="scientific">Flavobacterium profundi</name>
    <dbReference type="NCBI Taxonomy" id="1774945"/>
    <lineage>
        <taxon>Bacteria</taxon>
        <taxon>Pseudomonadati</taxon>
        <taxon>Bacteroidota</taxon>
        <taxon>Flavobacteriia</taxon>
        <taxon>Flavobacteriales</taxon>
        <taxon>Flavobacteriaceae</taxon>
        <taxon>Flavobacterium</taxon>
    </lineage>
</organism>
<feature type="signal peptide" evidence="1">
    <location>
        <begin position="1"/>
        <end position="16"/>
    </location>
</feature>
<reference evidence="3" key="1">
    <citation type="submission" date="2019-05" db="EMBL/GenBank/DDBJ databases">
        <title>Flavobacterium profundi sp. nov., isolated from a deep-sea seamount.</title>
        <authorList>
            <person name="Zhang D.-C."/>
        </authorList>
    </citation>
    <scope>NUCLEOTIDE SEQUENCE [LARGE SCALE GENOMIC DNA]</scope>
    <source>
        <strain evidence="3">TP390</strain>
    </source>
</reference>
<dbReference type="OrthoDB" id="1318705at2"/>
<name>A0A6I4IIB3_9FLAO</name>
<dbReference type="Gene3D" id="2.60.120.260">
    <property type="entry name" value="Galactose-binding domain-like"/>
    <property type="match status" value="1"/>
</dbReference>
<evidence type="ECO:0000313" key="3">
    <source>
        <dbReference type="Proteomes" id="UP000431264"/>
    </source>
</evidence>
<dbReference type="EMBL" id="WQLW01000006">
    <property type="protein sequence ID" value="MVO09503.1"/>
    <property type="molecule type" value="Genomic_DNA"/>
</dbReference>
<evidence type="ECO:0000313" key="2">
    <source>
        <dbReference type="EMBL" id="MVO09503.1"/>
    </source>
</evidence>
<dbReference type="RefSeq" id="WP_140997878.1">
    <property type="nucleotide sequence ID" value="NZ_VDCZ01000006.1"/>
</dbReference>
<comment type="caution">
    <text evidence="2">The sequence shown here is derived from an EMBL/GenBank/DDBJ whole genome shotgun (WGS) entry which is preliminary data.</text>
</comment>
<accession>A0A6I4IIB3</accession>
<dbReference type="AlphaFoldDB" id="A0A6I4IIB3"/>
<feature type="chain" id="PRO_5026061520" evidence="1">
    <location>
        <begin position="17"/>
        <end position="447"/>
    </location>
</feature>
<keyword evidence="1" id="KW-0732">Signal</keyword>
<dbReference type="Proteomes" id="UP000431264">
    <property type="component" value="Unassembled WGS sequence"/>
</dbReference>
<proteinExistence type="predicted"/>